<keyword evidence="5 10" id="KW-0489">Methyltransferase</keyword>
<evidence type="ECO:0000256" key="3">
    <source>
        <dbReference type="ARBA" id="ARBA00011245"/>
    </source>
</evidence>
<evidence type="ECO:0000256" key="4">
    <source>
        <dbReference type="ARBA" id="ARBA00022490"/>
    </source>
</evidence>
<dbReference type="EC" id="2.1.1.77" evidence="10"/>
<keyword evidence="6 10" id="KW-0808">Transferase</keyword>
<organism evidence="11 12">
    <name type="scientific">Lucilia cuprina</name>
    <name type="common">Green bottle fly</name>
    <name type="synonym">Australian sheep blowfly</name>
    <dbReference type="NCBI Taxonomy" id="7375"/>
    <lineage>
        <taxon>Eukaryota</taxon>
        <taxon>Metazoa</taxon>
        <taxon>Ecdysozoa</taxon>
        <taxon>Arthropoda</taxon>
        <taxon>Hexapoda</taxon>
        <taxon>Insecta</taxon>
        <taxon>Pterygota</taxon>
        <taxon>Neoptera</taxon>
        <taxon>Endopterygota</taxon>
        <taxon>Diptera</taxon>
        <taxon>Brachycera</taxon>
        <taxon>Muscomorpha</taxon>
        <taxon>Oestroidea</taxon>
        <taxon>Calliphoridae</taxon>
        <taxon>Luciliinae</taxon>
        <taxon>Lucilia</taxon>
    </lineage>
</organism>
<dbReference type="EMBL" id="JRES01001065">
    <property type="protein sequence ID" value="KNC25836.1"/>
    <property type="molecule type" value="Genomic_DNA"/>
</dbReference>
<evidence type="ECO:0000256" key="2">
    <source>
        <dbReference type="ARBA" id="ARBA00005369"/>
    </source>
</evidence>
<reference evidence="11 12" key="1">
    <citation type="journal article" date="2015" name="Nat. Commun.">
        <title>Lucilia cuprina genome unlocks parasitic fly biology to underpin future interventions.</title>
        <authorList>
            <person name="Anstead C.A."/>
            <person name="Korhonen P.K."/>
            <person name="Young N.D."/>
            <person name="Hall R.S."/>
            <person name="Jex A.R."/>
            <person name="Murali S.C."/>
            <person name="Hughes D.S."/>
            <person name="Lee S.F."/>
            <person name="Perry T."/>
            <person name="Stroehlein A.J."/>
            <person name="Ansell B.R."/>
            <person name="Breugelmans B."/>
            <person name="Hofmann A."/>
            <person name="Qu J."/>
            <person name="Dugan S."/>
            <person name="Lee S.L."/>
            <person name="Chao H."/>
            <person name="Dinh H."/>
            <person name="Han Y."/>
            <person name="Doddapaneni H.V."/>
            <person name="Worley K.C."/>
            <person name="Muzny D.M."/>
            <person name="Ioannidis P."/>
            <person name="Waterhouse R.M."/>
            <person name="Zdobnov E.M."/>
            <person name="James P.J."/>
            <person name="Bagnall N.H."/>
            <person name="Kotze A.C."/>
            <person name="Gibbs R.A."/>
            <person name="Richards S."/>
            <person name="Batterham P."/>
            <person name="Gasser R.B."/>
        </authorList>
    </citation>
    <scope>NUCLEOTIDE SEQUENCE [LARGE SCALE GENOMIC DNA]</scope>
    <source>
        <strain evidence="11 12">LS</strain>
        <tissue evidence="11">Full body</tissue>
    </source>
</reference>
<keyword evidence="12" id="KW-1185">Reference proteome</keyword>
<dbReference type="Gene3D" id="3.40.50.150">
    <property type="entry name" value="Vaccinia Virus protein VP39"/>
    <property type="match status" value="1"/>
</dbReference>
<comment type="similarity">
    <text evidence="2 10">Belongs to the methyltransferase superfamily. L-isoaspartyl/D-aspartyl protein methyltransferase family.</text>
</comment>
<comment type="subcellular location">
    <subcellularLocation>
        <location evidence="1">Cytoplasm</location>
        <location evidence="1">Cytosol</location>
    </subcellularLocation>
</comment>
<evidence type="ECO:0000256" key="6">
    <source>
        <dbReference type="ARBA" id="ARBA00022679"/>
    </source>
</evidence>
<dbReference type="InterPro" id="IPR029063">
    <property type="entry name" value="SAM-dependent_MTases_sf"/>
</dbReference>
<evidence type="ECO:0000256" key="9">
    <source>
        <dbReference type="ARBA" id="ARBA00054057"/>
    </source>
</evidence>
<dbReference type="OrthoDB" id="73890at2759"/>
<accession>A0A0L0C0P6</accession>
<dbReference type="Pfam" id="PF01135">
    <property type="entry name" value="PCMT"/>
    <property type="match status" value="1"/>
</dbReference>
<evidence type="ECO:0000256" key="10">
    <source>
        <dbReference type="RuleBase" id="RU003802"/>
    </source>
</evidence>
<evidence type="ECO:0000313" key="11">
    <source>
        <dbReference type="EMBL" id="KNC25836.1"/>
    </source>
</evidence>
<dbReference type="STRING" id="7375.A0A0L0C0P6"/>
<evidence type="ECO:0000256" key="7">
    <source>
        <dbReference type="ARBA" id="ARBA00022691"/>
    </source>
</evidence>
<dbReference type="Proteomes" id="UP000037069">
    <property type="component" value="Unassembled WGS sequence"/>
</dbReference>
<dbReference type="OMA" id="QDSPCPI"/>
<evidence type="ECO:0000256" key="5">
    <source>
        <dbReference type="ARBA" id="ARBA00022603"/>
    </source>
</evidence>
<dbReference type="FunFam" id="3.40.50.150:FF:000235">
    <property type="entry name" value="Protein-L-isoaspartate O-methyltransferase"/>
    <property type="match status" value="1"/>
</dbReference>
<dbReference type="AlphaFoldDB" id="A0A0L0C0P6"/>
<dbReference type="GO" id="GO:0006950">
    <property type="term" value="P:response to stress"/>
    <property type="evidence" value="ECO:0007669"/>
    <property type="project" value="UniProtKB-ARBA"/>
</dbReference>
<dbReference type="GO" id="GO:0004719">
    <property type="term" value="F:protein-L-isoaspartate (D-aspartate) O-methyltransferase activity"/>
    <property type="evidence" value="ECO:0007669"/>
    <property type="project" value="UniProtKB-UniRule"/>
</dbReference>
<dbReference type="GO" id="GO:0032259">
    <property type="term" value="P:methylation"/>
    <property type="evidence" value="ECO:0007669"/>
    <property type="project" value="UniProtKB-KW"/>
</dbReference>
<keyword evidence="7 10" id="KW-0949">S-adenosyl-L-methionine</keyword>
<dbReference type="InterPro" id="IPR000682">
    <property type="entry name" value="PCMT"/>
</dbReference>
<dbReference type="PROSITE" id="PS01279">
    <property type="entry name" value="PCMT"/>
    <property type="match status" value="1"/>
</dbReference>
<comment type="function">
    <text evidence="9">Initiates the repair of damaged proteins by catalyzing methyl esterification of L-isoaspartyl and D-aspartyl residues produced by spontaneous isomerization and racemization of L-aspartyl and L-asparaginyl residues in aging peptides and proteins.</text>
</comment>
<comment type="caution">
    <text evidence="11">The sequence shown here is derived from an EMBL/GenBank/DDBJ whole genome shotgun (WGS) entry which is preliminary data.</text>
</comment>
<evidence type="ECO:0000313" key="12">
    <source>
        <dbReference type="Proteomes" id="UP000037069"/>
    </source>
</evidence>
<proteinExistence type="inferred from homology"/>
<dbReference type="PANTHER" id="PTHR11579:SF0">
    <property type="entry name" value="PROTEIN-L-ISOASPARTATE(D-ASPARTATE) O-METHYLTRANSFERASE"/>
    <property type="match status" value="1"/>
</dbReference>
<name>A0A0L0C0P6_LUCCU</name>
<dbReference type="CDD" id="cd02440">
    <property type="entry name" value="AdoMet_MTases"/>
    <property type="match status" value="1"/>
</dbReference>
<sequence length="253" mass="28116">MSFCKKYLFTNKLAPCNLIFFQRFLKMTWRSVGVNNADLIEKLKECGIVATESVAAAMTATDRKYYAPSNPYMDAPQGIGYGVTISAPHMHAFALEYLRDHLKPGCHVLDVGSGSGYLTACFYRYMQAQGENSNTKVVGIEHQPQLVILSRKNLNSDDAQMLKSEKLIIVEGDGRKGFPEYAPYNAIHVGAAAPEKPSILIQQLAKGGRLIVPVGPELGQQYMMQYDKDKNGKVSETRLVGVMYVPLTDLRRN</sequence>
<protein>
    <recommendedName>
        <fullName evidence="10">Protein-L-isoaspartate O-methyltransferase</fullName>
        <ecNumber evidence="10">2.1.1.77</ecNumber>
    </recommendedName>
</protein>
<evidence type="ECO:0000256" key="1">
    <source>
        <dbReference type="ARBA" id="ARBA00004514"/>
    </source>
</evidence>
<keyword evidence="4" id="KW-0963">Cytoplasm</keyword>
<dbReference type="SUPFAM" id="SSF53335">
    <property type="entry name" value="S-adenosyl-L-methionine-dependent methyltransferases"/>
    <property type="match status" value="1"/>
</dbReference>
<dbReference type="PANTHER" id="PTHR11579">
    <property type="entry name" value="PROTEIN-L-ISOASPARTATE O-METHYLTRANSFERASE"/>
    <property type="match status" value="1"/>
</dbReference>
<comment type="catalytic activity">
    <reaction evidence="8">
        <text>[protein]-L-isoaspartate + S-adenosyl-L-methionine = [protein]-L-isoaspartate alpha-methyl ester + S-adenosyl-L-homocysteine</text>
        <dbReference type="Rhea" id="RHEA:12705"/>
        <dbReference type="Rhea" id="RHEA-COMP:12143"/>
        <dbReference type="Rhea" id="RHEA-COMP:12144"/>
        <dbReference type="ChEBI" id="CHEBI:57856"/>
        <dbReference type="ChEBI" id="CHEBI:59789"/>
        <dbReference type="ChEBI" id="CHEBI:90596"/>
        <dbReference type="ChEBI" id="CHEBI:90598"/>
        <dbReference type="EC" id="2.1.1.77"/>
    </reaction>
    <physiologicalReaction direction="left-to-right" evidence="8">
        <dbReference type="Rhea" id="RHEA:12706"/>
    </physiologicalReaction>
</comment>
<dbReference type="NCBIfam" id="TIGR00080">
    <property type="entry name" value="pimt"/>
    <property type="match status" value="1"/>
</dbReference>
<evidence type="ECO:0000256" key="8">
    <source>
        <dbReference type="ARBA" id="ARBA00035815"/>
    </source>
</evidence>
<comment type="subunit">
    <text evidence="3">Monomer.</text>
</comment>
<dbReference type="GO" id="GO:0005829">
    <property type="term" value="C:cytosol"/>
    <property type="evidence" value="ECO:0007669"/>
    <property type="project" value="UniProtKB-SubCell"/>
</dbReference>
<gene>
    <name evidence="11" type="ORF">FF38_08137</name>
</gene>